<reference evidence="10" key="1">
    <citation type="submission" date="2019-07" db="EMBL/GenBank/DDBJ databases">
        <title>Hyphodiscus hymeniophilus genome sequencing and assembly.</title>
        <authorList>
            <person name="Kramer G."/>
            <person name="Nodwell J."/>
        </authorList>
    </citation>
    <scope>NUCLEOTIDE SEQUENCE</scope>
    <source>
        <strain evidence="10">ATCC 34498</strain>
    </source>
</reference>
<evidence type="ECO:0000256" key="7">
    <source>
        <dbReference type="ARBA" id="ARBA00023136"/>
    </source>
</evidence>
<feature type="transmembrane region" description="Helical" evidence="8">
    <location>
        <begin position="645"/>
        <end position="667"/>
    </location>
</feature>
<evidence type="ECO:0000256" key="2">
    <source>
        <dbReference type="ARBA" id="ARBA00022448"/>
    </source>
</evidence>
<dbReference type="SMART" id="SM00382">
    <property type="entry name" value="AAA"/>
    <property type="match status" value="2"/>
</dbReference>
<accession>A0A9P6VFZ2</accession>
<dbReference type="InterPro" id="IPR043926">
    <property type="entry name" value="ABCG_dom"/>
</dbReference>
<keyword evidence="7 8" id="KW-0472">Membrane</keyword>
<evidence type="ECO:0000256" key="5">
    <source>
        <dbReference type="ARBA" id="ARBA00022840"/>
    </source>
</evidence>
<keyword evidence="6 8" id="KW-1133">Transmembrane helix</keyword>
<evidence type="ECO:0000256" key="4">
    <source>
        <dbReference type="ARBA" id="ARBA00022741"/>
    </source>
</evidence>
<keyword evidence="3 8" id="KW-0812">Transmembrane</keyword>
<dbReference type="FunFam" id="3.40.50.300:FF:001433">
    <property type="entry name" value="ABC transporter, putative"/>
    <property type="match status" value="1"/>
</dbReference>
<evidence type="ECO:0000313" key="10">
    <source>
        <dbReference type="EMBL" id="KAG0647107.1"/>
    </source>
</evidence>
<dbReference type="GO" id="GO:0016020">
    <property type="term" value="C:membrane"/>
    <property type="evidence" value="ECO:0007669"/>
    <property type="project" value="UniProtKB-SubCell"/>
</dbReference>
<dbReference type="InterPro" id="IPR027417">
    <property type="entry name" value="P-loop_NTPase"/>
</dbReference>
<keyword evidence="11" id="KW-1185">Reference proteome</keyword>
<comment type="caution">
    <text evidence="10">The sequence shown here is derived from an EMBL/GenBank/DDBJ whole genome shotgun (WGS) entry which is preliminary data.</text>
</comment>
<dbReference type="InterPro" id="IPR013525">
    <property type="entry name" value="ABC2_TM"/>
</dbReference>
<gene>
    <name evidence="10" type="ORF">D0Z07_7081</name>
</gene>
<evidence type="ECO:0000256" key="3">
    <source>
        <dbReference type="ARBA" id="ARBA00022692"/>
    </source>
</evidence>
<organism evidence="10 11">
    <name type="scientific">Hyphodiscus hymeniophilus</name>
    <dbReference type="NCBI Taxonomy" id="353542"/>
    <lineage>
        <taxon>Eukaryota</taxon>
        <taxon>Fungi</taxon>
        <taxon>Dikarya</taxon>
        <taxon>Ascomycota</taxon>
        <taxon>Pezizomycotina</taxon>
        <taxon>Leotiomycetes</taxon>
        <taxon>Helotiales</taxon>
        <taxon>Hyphodiscaceae</taxon>
        <taxon>Hyphodiscus</taxon>
    </lineage>
</organism>
<protein>
    <submittedName>
        <fullName evidence="10">Abc transporter ATP-binding permease</fullName>
    </submittedName>
</protein>
<keyword evidence="5 10" id="KW-0067">ATP-binding</keyword>
<dbReference type="Pfam" id="PF19055">
    <property type="entry name" value="ABC2_membrane_7"/>
    <property type="match status" value="2"/>
</dbReference>
<dbReference type="Proteomes" id="UP000785200">
    <property type="component" value="Unassembled WGS sequence"/>
</dbReference>
<proteinExistence type="predicted"/>
<dbReference type="PROSITE" id="PS50893">
    <property type="entry name" value="ABC_TRANSPORTER_2"/>
    <property type="match status" value="2"/>
</dbReference>
<dbReference type="Pfam" id="PF00005">
    <property type="entry name" value="ABC_tran"/>
    <property type="match status" value="2"/>
</dbReference>
<dbReference type="SUPFAM" id="SSF52540">
    <property type="entry name" value="P-loop containing nucleoside triphosphate hydrolases"/>
    <property type="match status" value="2"/>
</dbReference>
<feature type="domain" description="ABC transporter" evidence="9">
    <location>
        <begin position="73"/>
        <end position="320"/>
    </location>
</feature>
<feature type="domain" description="ABC transporter" evidence="9">
    <location>
        <begin position="701"/>
        <end position="962"/>
    </location>
</feature>
<feature type="transmembrane region" description="Helical" evidence="8">
    <location>
        <begin position="529"/>
        <end position="553"/>
    </location>
</feature>
<dbReference type="EMBL" id="VNKQ01000013">
    <property type="protein sequence ID" value="KAG0647107.1"/>
    <property type="molecule type" value="Genomic_DNA"/>
</dbReference>
<dbReference type="PANTHER" id="PTHR48041">
    <property type="entry name" value="ABC TRANSPORTER G FAMILY MEMBER 28"/>
    <property type="match status" value="1"/>
</dbReference>
<feature type="transmembrane region" description="Helical" evidence="8">
    <location>
        <begin position="1159"/>
        <end position="1178"/>
    </location>
</feature>
<feature type="transmembrane region" description="Helical" evidence="8">
    <location>
        <begin position="1190"/>
        <end position="1211"/>
    </location>
</feature>
<dbReference type="PROSITE" id="PS00211">
    <property type="entry name" value="ABC_TRANSPORTER_1"/>
    <property type="match status" value="1"/>
</dbReference>
<sequence length="1312" mass="145032">MEKDLEAGLDEKSDLNDWAYPSTAVSKPPSKPYHDLQPLSTVQSTQLSLSNIDPVDVEVRNLAVGVDVAASALSLMSLFNRKGKRDGSAKPETKTILQSVSASMPAGTITAIIGGSGSGKTTMLNTMAERMMSAKLSFGGKTTFNGMEGLKNIRSAYVMQQDILLPTLTVRETLRYAADLRLPPPTTEEQRRRVVEEVILQLGLKECANTRIGNHQHKGCSGGEKRRTSIGVQLLSNPAVIFLDEPTTGLDATSAFQLVRTLKDLARKGRTVITTIHQPRSEIWGMFDRLVILTRGSPVFSGKAGDCIPWFGKLGMELPPFVNPAEFLIDLAAIDNRSPELESASSERVERLRIAWLEDSARLYDSCAEKPTTLPDRTIATHSTPSKPPLHSPFIRQTRVLTSRALLTTWRDPMGMTGSLVEAVALGVIAGWAFLHLGRDQSGIRSREGALYNSAALQGYLILVFETYRLSIDIQLFDREHNENVVDVLPFLLSRRLARFPMEDLPVPLLYSLVFYWMAGFRAEASTFLTFFSIVLLCQYIAVTYAMTCIAAARSFSEASLIANMGYTIQSMACGYFIQSNTIPVYVRWMKWTAYVFYAFGALCANEFTGQFYDCPLEGGESNPACREYTGSYIMSSLGFPQNWIVRPIIILVAFVFMFYTLAGVGLKYKKVEMSIAHARNTDTDLSAGKEKMKIRSVEEVRTVDIGLENFALDLDKRSSFGRKLPTKTILHPISATFQPGLLNIIMGPSGSGKTSLLNAMALRLHNSLGTRYRSTGEMTFNGAVPSDSVIRSVCSYVCQDDDALLPSLTVRETLRFSARLRLPSFMTTQEKYQQAEEVLLKLGLKDCADNLIGSDMIKGISGGEKRRVSIAVQILTDPRVLLLDEPTSGLDAFTASSIMEVLQGLANEGRTLVLTIHQSRSDLFKQFGNVLLLARGGSPVYAGNAIGMLPHFDALGFPCPTTTNPADFALDLITIDLQQSSREEATRKKVRSLIDSWSSGDFTAALNPSTISTPAELGALIRKPSTFISAYPILVQRSFINFRRQPPLLIARTMQVTGLAIILTLFFAPLKYDYYSVQTRLGFVQEFCAFYFVGMLQNVAIYPTEKDVFYRENDDGTYGVEAFLASYVTLEVPFEIGTSLLFAVLVDLGAGLPRTSQMFFVCFFNCFCIVSCGESLGIMFNTLFSHTGFAVNLTSVFLSVAQFMSGVLSINMPSFLQGVNYLSPIRYAIRNLAPYSLRHIIFTCNAEQRLPNGECTITTGKQVLRLYDLDTNPAVNIMALGVCTIVYRLLAYVLVKGMRKHWGTWRGKKGT</sequence>
<feature type="transmembrane region" description="Helical" evidence="8">
    <location>
        <begin position="565"/>
        <end position="587"/>
    </location>
</feature>
<dbReference type="InterPro" id="IPR050352">
    <property type="entry name" value="ABCG_transporters"/>
</dbReference>
<dbReference type="InterPro" id="IPR017871">
    <property type="entry name" value="ABC_transporter-like_CS"/>
</dbReference>
<evidence type="ECO:0000256" key="6">
    <source>
        <dbReference type="ARBA" id="ARBA00022989"/>
    </source>
</evidence>
<dbReference type="Gene3D" id="3.40.50.300">
    <property type="entry name" value="P-loop containing nucleotide triphosphate hydrolases"/>
    <property type="match status" value="2"/>
</dbReference>
<dbReference type="InterPro" id="IPR003439">
    <property type="entry name" value="ABC_transporter-like_ATP-bd"/>
</dbReference>
<dbReference type="GO" id="GO:0016887">
    <property type="term" value="F:ATP hydrolysis activity"/>
    <property type="evidence" value="ECO:0007669"/>
    <property type="project" value="InterPro"/>
</dbReference>
<dbReference type="PANTHER" id="PTHR48041:SF119">
    <property type="entry name" value="ROA1P"/>
    <property type="match status" value="1"/>
</dbReference>
<feature type="transmembrane region" description="Helical" evidence="8">
    <location>
        <begin position="414"/>
        <end position="437"/>
    </location>
</feature>
<keyword evidence="4" id="KW-0547">Nucleotide-binding</keyword>
<feature type="transmembrane region" description="Helical" evidence="8">
    <location>
        <begin position="1050"/>
        <end position="1071"/>
    </location>
</feature>
<comment type="subcellular location">
    <subcellularLocation>
        <location evidence="1">Membrane</location>
        <topology evidence="1">Multi-pass membrane protein</topology>
    </subcellularLocation>
</comment>
<evidence type="ECO:0000256" key="8">
    <source>
        <dbReference type="SAM" id="Phobius"/>
    </source>
</evidence>
<dbReference type="InterPro" id="IPR003593">
    <property type="entry name" value="AAA+_ATPase"/>
</dbReference>
<feature type="transmembrane region" description="Helical" evidence="8">
    <location>
        <begin position="1275"/>
        <end position="1296"/>
    </location>
</feature>
<dbReference type="Pfam" id="PF01061">
    <property type="entry name" value="ABC2_membrane"/>
    <property type="match status" value="2"/>
</dbReference>
<feature type="transmembrane region" description="Helical" evidence="8">
    <location>
        <begin position="1123"/>
        <end position="1147"/>
    </location>
</feature>
<feature type="transmembrane region" description="Helical" evidence="8">
    <location>
        <begin position="1083"/>
        <end position="1102"/>
    </location>
</feature>
<dbReference type="GO" id="GO:0140359">
    <property type="term" value="F:ABC-type transporter activity"/>
    <property type="evidence" value="ECO:0007669"/>
    <property type="project" value="InterPro"/>
</dbReference>
<evidence type="ECO:0000313" key="11">
    <source>
        <dbReference type="Proteomes" id="UP000785200"/>
    </source>
</evidence>
<dbReference type="OrthoDB" id="66620at2759"/>
<evidence type="ECO:0000259" key="9">
    <source>
        <dbReference type="PROSITE" id="PS50893"/>
    </source>
</evidence>
<name>A0A9P6VFZ2_9HELO</name>
<evidence type="ECO:0000256" key="1">
    <source>
        <dbReference type="ARBA" id="ARBA00004141"/>
    </source>
</evidence>
<dbReference type="GO" id="GO:0005524">
    <property type="term" value="F:ATP binding"/>
    <property type="evidence" value="ECO:0007669"/>
    <property type="project" value="UniProtKB-KW"/>
</dbReference>
<keyword evidence="2" id="KW-0813">Transport</keyword>